<feature type="transmembrane region" description="Helical" evidence="1">
    <location>
        <begin position="6"/>
        <end position="25"/>
    </location>
</feature>
<name>A0A8J6Z2C2_9RHOB</name>
<feature type="transmembrane region" description="Helical" evidence="1">
    <location>
        <begin position="128"/>
        <end position="153"/>
    </location>
</feature>
<evidence type="ECO:0000256" key="1">
    <source>
        <dbReference type="SAM" id="Phobius"/>
    </source>
</evidence>
<comment type="caution">
    <text evidence="2">The sequence shown here is derived from an EMBL/GenBank/DDBJ whole genome shotgun (WGS) entry which is preliminary data.</text>
</comment>
<organism evidence="2 3">
    <name type="scientific">Mangrovicoccus algicola</name>
    <dbReference type="NCBI Taxonomy" id="2771008"/>
    <lineage>
        <taxon>Bacteria</taxon>
        <taxon>Pseudomonadati</taxon>
        <taxon>Pseudomonadota</taxon>
        <taxon>Alphaproteobacteria</taxon>
        <taxon>Rhodobacterales</taxon>
        <taxon>Paracoccaceae</taxon>
        <taxon>Mangrovicoccus</taxon>
    </lineage>
</organism>
<dbReference type="Proteomes" id="UP000609121">
    <property type="component" value="Unassembled WGS sequence"/>
</dbReference>
<accession>A0A8J6Z2C2</accession>
<sequence>MEPIATTLMSILGGGILVIVMYDILMSALGTGSSGPLAPRIAAGVFRAIGCLPDRPLIHRACGPLVMASIGACWIALLCLGWTVIFCTGETAIVASSDGQPAGPAGRLSFVGHLFSTLGGGLNEPGHAAWGLVAMLAGLSGMIVLTLSVSFVYSTTQAVAKGRAVLALAEIHGPGTAHFDTILLPQLAGLVAEIKAIPFSLYFSTARAHRRVARALSALYRHPGLGDGERERLRILLRELPGLETVAEDAFGAALEQWARRHSLK</sequence>
<keyword evidence="1" id="KW-0472">Membrane</keyword>
<proteinExistence type="predicted"/>
<evidence type="ECO:0000313" key="2">
    <source>
        <dbReference type="EMBL" id="MBE3640418.1"/>
    </source>
</evidence>
<gene>
    <name evidence="2" type="ORF">ICN82_19620</name>
</gene>
<protein>
    <submittedName>
        <fullName evidence="2">Uncharacterized protein</fullName>
    </submittedName>
</protein>
<keyword evidence="1" id="KW-1133">Transmembrane helix</keyword>
<keyword evidence="1" id="KW-0812">Transmembrane</keyword>
<dbReference type="EMBL" id="JACVXA010000092">
    <property type="protein sequence ID" value="MBE3640418.1"/>
    <property type="molecule type" value="Genomic_DNA"/>
</dbReference>
<feature type="transmembrane region" description="Helical" evidence="1">
    <location>
        <begin position="65"/>
        <end position="85"/>
    </location>
</feature>
<keyword evidence="3" id="KW-1185">Reference proteome</keyword>
<reference evidence="2" key="1">
    <citation type="submission" date="2020-09" db="EMBL/GenBank/DDBJ databases">
        <title>A novel bacterium of genus Mangrovicoccus, isolated from South China Sea.</title>
        <authorList>
            <person name="Huang H."/>
            <person name="Mo K."/>
            <person name="Hu Y."/>
        </authorList>
    </citation>
    <scope>NUCLEOTIDE SEQUENCE</scope>
    <source>
        <strain evidence="2">HB182678</strain>
    </source>
</reference>
<evidence type="ECO:0000313" key="3">
    <source>
        <dbReference type="Proteomes" id="UP000609121"/>
    </source>
</evidence>
<dbReference type="AlphaFoldDB" id="A0A8J6Z2C2"/>